<evidence type="ECO:0000259" key="2">
    <source>
        <dbReference type="Pfam" id="PF13579"/>
    </source>
</evidence>
<dbReference type="CDD" id="cd03794">
    <property type="entry name" value="GT4_WbuB-like"/>
    <property type="match status" value="1"/>
</dbReference>
<dbReference type="InterPro" id="IPR050194">
    <property type="entry name" value="Glycosyltransferase_grp1"/>
</dbReference>
<dbReference type="InterPro" id="IPR028098">
    <property type="entry name" value="Glyco_trans_4-like_N"/>
</dbReference>
<evidence type="ECO:0000259" key="1">
    <source>
        <dbReference type="Pfam" id="PF00534"/>
    </source>
</evidence>
<sequence length="417" mass="46742">MNKGSDMKAIVFSAYYEPEVAASLYLSTNLYEDMAGSGIDVDLFVPLPTRGVSDEVRNKYKNHKVEVRCNGRLRIHRIGIPKEGKSVIGRAARYILMNAVFILKSISSKADVIFVQSTPPTQGATAAIIKKVMHIPFVYNLQDVFPDSLVGTGIAKKGSAVYRMGRVIENFTYRNADKIIVISNDMKTNIMTKGVPESKIEIVNNWIDGNVVKPIPKDQNYMYEKFGLSRENFNVVYAGNLGYAQNIEVIIKAAEVLKDCSDIKFLIFGKGAQEEEYKNMAAELNLCNLSFFPIQPYSEVSYVYSLGDVSIVPCKKGFGSSAMPSKTWSIMAAGTPVLASFDSDTDMEKLINSQKVGMFNHAEDWEGLSSNIKYLYSNREYLQEYGRNARKYVEENISREKCVGKYIMCIKNSKNIN</sequence>
<accession>A0A6N3BRV8</accession>
<keyword evidence="3" id="KW-0328">Glycosyltransferase</keyword>
<keyword evidence="3" id="KW-0808">Transferase</keyword>
<dbReference type="Pfam" id="PF00534">
    <property type="entry name" value="Glycos_transf_1"/>
    <property type="match status" value="1"/>
</dbReference>
<dbReference type="PANTHER" id="PTHR45947:SF3">
    <property type="entry name" value="SULFOQUINOVOSYL TRANSFERASE SQD2"/>
    <property type="match status" value="1"/>
</dbReference>
<feature type="domain" description="Glycosyltransferase subfamily 4-like N-terminal" evidence="2">
    <location>
        <begin position="29"/>
        <end position="206"/>
    </location>
</feature>
<name>A0A6N3BRV8_9FIRM</name>
<gene>
    <name evidence="3" type="primary">kanF</name>
    <name evidence="3" type="ORF">CHLFYP18_06216</name>
</gene>
<feature type="domain" description="Glycosyl transferase family 1" evidence="1">
    <location>
        <begin position="226"/>
        <end position="391"/>
    </location>
</feature>
<dbReference type="SUPFAM" id="SSF53756">
    <property type="entry name" value="UDP-Glycosyltransferase/glycogen phosphorylase"/>
    <property type="match status" value="1"/>
</dbReference>
<dbReference type="PANTHER" id="PTHR45947">
    <property type="entry name" value="SULFOQUINOVOSYL TRANSFERASE SQD2"/>
    <property type="match status" value="1"/>
</dbReference>
<organism evidence="3">
    <name type="scientific">Hungatella hathewayi</name>
    <dbReference type="NCBI Taxonomy" id="154046"/>
    <lineage>
        <taxon>Bacteria</taxon>
        <taxon>Bacillati</taxon>
        <taxon>Bacillota</taxon>
        <taxon>Clostridia</taxon>
        <taxon>Lachnospirales</taxon>
        <taxon>Lachnospiraceae</taxon>
        <taxon>Hungatella</taxon>
    </lineage>
</organism>
<dbReference type="EMBL" id="CACRUH010000019">
    <property type="protein sequence ID" value="VYU04731.1"/>
    <property type="molecule type" value="Genomic_DNA"/>
</dbReference>
<protein>
    <submittedName>
        <fullName evidence="3">2-deoxystreptamine glucosyltransferase</fullName>
        <ecNumber evidence="3">2.4.1.284</ecNumber>
    </submittedName>
</protein>
<evidence type="ECO:0000313" key="3">
    <source>
        <dbReference type="EMBL" id="VYU04731.1"/>
    </source>
</evidence>
<proteinExistence type="predicted"/>
<dbReference type="AlphaFoldDB" id="A0A6N3BRV8"/>
<dbReference type="EC" id="2.4.1.284" evidence="3"/>
<dbReference type="Pfam" id="PF13579">
    <property type="entry name" value="Glyco_trans_4_4"/>
    <property type="match status" value="1"/>
</dbReference>
<reference evidence="3" key="1">
    <citation type="submission" date="2019-11" db="EMBL/GenBank/DDBJ databases">
        <authorList>
            <person name="Feng L."/>
        </authorList>
    </citation>
    <scope>NUCLEOTIDE SEQUENCE</scope>
    <source>
        <strain evidence="3">ChathewayiLFYP18</strain>
    </source>
</reference>
<dbReference type="Gene3D" id="3.40.50.2000">
    <property type="entry name" value="Glycogen Phosphorylase B"/>
    <property type="match status" value="2"/>
</dbReference>
<dbReference type="InterPro" id="IPR001296">
    <property type="entry name" value="Glyco_trans_1"/>
</dbReference>
<dbReference type="GO" id="GO:0102318">
    <property type="term" value="F:2-deoxystreptamine glucosyltransferase activity"/>
    <property type="evidence" value="ECO:0007669"/>
    <property type="project" value="UniProtKB-EC"/>
</dbReference>